<keyword evidence="3" id="KW-0808">Transferase</keyword>
<keyword evidence="4" id="KW-1185">Reference proteome</keyword>
<name>A0A7Y9AS09_9ACTN</name>
<feature type="compositionally biased region" description="Basic and acidic residues" evidence="2">
    <location>
        <begin position="148"/>
        <end position="158"/>
    </location>
</feature>
<gene>
    <name evidence="3" type="ORF">BJ968_000485</name>
</gene>
<feature type="coiled-coil region" evidence="1">
    <location>
        <begin position="26"/>
        <end position="60"/>
    </location>
</feature>
<keyword evidence="3" id="KW-0489">Methyltransferase</keyword>
<feature type="region of interest" description="Disordered" evidence="2">
    <location>
        <begin position="129"/>
        <end position="158"/>
    </location>
</feature>
<sequence>MEWAVVPSGVSALVAVAALIFAMRSSMAARRSADAAQRSVQAAERQLELAEQAAQRMAVRPPWRMQHRSGDTYDLINEGAYPLFDVTVTSGSMKEPVKHLQLDAGGAMIFSARRGLSCREPISVTWRESHEAEMRSWQRPLPPPPRPLDPRPPDGLKF</sequence>
<evidence type="ECO:0000313" key="3">
    <source>
        <dbReference type="EMBL" id="NYD20945.1"/>
    </source>
</evidence>
<protein>
    <submittedName>
        <fullName evidence="3">Protein-L-isoaspartate O-methyltransferase</fullName>
    </submittedName>
</protein>
<evidence type="ECO:0000313" key="4">
    <source>
        <dbReference type="Proteomes" id="UP000521922"/>
    </source>
</evidence>
<keyword evidence="1" id="KW-0175">Coiled coil</keyword>
<evidence type="ECO:0000256" key="2">
    <source>
        <dbReference type="SAM" id="MobiDB-lite"/>
    </source>
</evidence>
<dbReference type="GO" id="GO:0008168">
    <property type="term" value="F:methyltransferase activity"/>
    <property type="evidence" value="ECO:0007669"/>
    <property type="project" value="UniProtKB-KW"/>
</dbReference>
<dbReference type="Proteomes" id="UP000521922">
    <property type="component" value="Unassembled WGS sequence"/>
</dbReference>
<reference evidence="3 4" key="1">
    <citation type="submission" date="2020-07" db="EMBL/GenBank/DDBJ databases">
        <title>Sequencing the genomes of 1000 actinobacteria strains.</title>
        <authorList>
            <person name="Klenk H.-P."/>
        </authorList>
    </citation>
    <scope>NUCLEOTIDE SEQUENCE [LARGE SCALE GENOMIC DNA]</scope>
    <source>
        <strain evidence="3 4">DSM 7487</strain>
    </source>
</reference>
<organism evidence="3 4">
    <name type="scientific">Kineococcus aurantiacus</name>
    <dbReference type="NCBI Taxonomy" id="37633"/>
    <lineage>
        <taxon>Bacteria</taxon>
        <taxon>Bacillati</taxon>
        <taxon>Actinomycetota</taxon>
        <taxon>Actinomycetes</taxon>
        <taxon>Kineosporiales</taxon>
        <taxon>Kineosporiaceae</taxon>
        <taxon>Kineococcus</taxon>
    </lineage>
</organism>
<evidence type="ECO:0000256" key="1">
    <source>
        <dbReference type="SAM" id="Coils"/>
    </source>
</evidence>
<dbReference type="AlphaFoldDB" id="A0A7Y9AS09"/>
<dbReference type="RefSeq" id="WP_179748907.1">
    <property type="nucleotide sequence ID" value="NZ_BAAAGN010000002.1"/>
</dbReference>
<dbReference type="GO" id="GO:0032259">
    <property type="term" value="P:methylation"/>
    <property type="evidence" value="ECO:0007669"/>
    <property type="project" value="UniProtKB-KW"/>
</dbReference>
<accession>A0A7Y9AS09</accession>
<dbReference type="EMBL" id="JACCBB010000001">
    <property type="protein sequence ID" value="NYD20945.1"/>
    <property type="molecule type" value="Genomic_DNA"/>
</dbReference>
<proteinExistence type="predicted"/>
<comment type="caution">
    <text evidence="3">The sequence shown here is derived from an EMBL/GenBank/DDBJ whole genome shotgun (WGS) entry which is preliminary data.</text>
</comment>